<feature type="domain" description="SusD-like N-terminal" evidence="7">
    <location>
        <begin position="94"/>
        <end position="223"/>
    </location>
</feature>
<organism evidence="8 9">
    <name type="scientific">Mucilaginibacter pocheonensis</name>
    <dbReference type="NCBI Taxonomy" id="398050"/>
    <lineage>
        <taxon>Bacteria</taxon>
        <taxon>Pseudomonadati</taxon>
        <taxon>Bacteroidota</taxon>
        <taxon>Sphingobacteriia</taxon>
        <taxon>Sphingobacteriales</taxon>
        <taxon>Sphingobacteriaceae</taxon>
        <taxon>Mucilaginibacter</taxon>
    </lineage>
</organism>
<evidence type="ECO:0000256" key="4">
    <source>
        <dbReference type="ARBA" id="ARBA00023136"/>
    </source>
</evidence>
<feature type="domain" description="RagB/SusD" evidence="6">
    <location>
        <begin position="332"/>
        <end position="488"/>
    </location>
</feature>
<evidence type="ECO:0000256" key="5">
    <source>
        <dbReference type="ARBA" id="ARBA00023237"/>
    </source>
</evidence>
<sequence>MKKKFIVVICVLLFTQCKKDFLDMQPITVGTTDEFYNTQQDMINADNAMYSVLQTTNASDYMVGDIPTDDSTPGAGTCATGICDFDFFDLEPSVTVSSGVLNTRWTSLYKGVSRANIVLNRIDGVKFSDPALKNRIIGEAKFLRAYFYFSLVRTFGSVPLIQKELSSPEETYIYKREELANIYKLIQQDFADAYALLPSSYTTLDIGRATKWAAEGLLSRVLLFQGKFADALPLLKDIIDNTAGIYGFLPNYADVFRYDNGNNKEIIFSIQYARGFLPSQGRAPHANFIPLGTQLQPIGGQGYNLPTQDIDLAFEPNDARKSATESQTITKSNVTSSFPHVRKYLDPAETQANDTSVDFPVLRYADILLMYAECLNETGNPASGVVYLNMVRTTPRTNLPAKPLTINQSDLRTAIANERRIEFAFEGLRFFDLVRTNSLETVMNAYFTKYNITNNGVPVHIDAHNRIFPIPQQQIDTNPQNIQQNPGY</sequence>
<evidence type="ECO:0000313" key="9">
    <source>
        <dbReference type="Proteomes" id="UP001247620"/>
    </source>
</evidence>
<accession>A0ABU1TCF5</accession>
<keyword evidence="9" id="KW-1185">Reference proteome</keyword>
<keyword evidence="5" id="KW-0998">Cell outer membrane</keyword>
<comment type="caution">
    <text evidence="8">The sequence shown here is derived from an EMBL/GenBank/DDBJ whole genome shotgun (WGS) entry which is preliminary data.</text>
</comment>
<dbReference type="InterPro" id="IPR011990">
    <property type="entry name" value="TPR-like_helical_dom_sf"/>
</dbReference>
<dbReference type="Pfam" id="PF14322">
    <property type="entry name" value="SusD-like_3"/>
    <property type="match status" value="1"/>
</dbReference>
<evidence type="ECO:0000259" key="6">
    <source>
        <dbReference type="Pfam" id="PF07980"/>
    </source>
</evidence>
<evidence type="ECO:0000256" key="1">
    <source>
        <dbReference type="ARBA" id="ARBA00004442"/>
    </source>
</evidence>
<evidence type="ECO:0008006" key="10">
    <source>
        <dbReference type="Google" id="ProtNLM"/>
    </source>
</evidence>
<evidence type="ECO:0000256" key="3">
    <source>
        <dbReference type="ARBA" id="ARBA00022729"/>
    </source>
</evidence>
<name>A0ABU1TCF5_9SPHI</name>
<dbReference type="InterPro" id="IPR033985">
    <property type="entry name" value="SusD-like_N"/>
</dbReference>
<dbReference type="InterPro" id="IPR012944">
    <property type="entry name" value="SusD_RagB_dom"/>
</dbReference>
<comment type="subcellular location">
    <subcellularLocation>
        <location evidence="1">Cell outer membrane</location>
    </subcellularLocation>
</comment>
<keyword evidence="3" id="KW-0732">Signal</keyword>
<keyword evidence="4" id="KW-0472">Membrane</keyword>
<protein>
    <recommendedName>
        <fullName evidence="10">RagB/SusD family nutrient uptake outer membrane protein</fullName>
    </recommendedName>
</protein>
<dbReference type="SUPFAM" id="SSF48452">
    <property type="entry name" value="TPR-like"/>
    <property type="match status" value="1"/>
</dbReference>
<dbReference type="Proteomes" id="UP001247620">
    <property type="component" value="Unassembled WGS sequence"/>
</dbReference>
<evidence type="ECO:0000313" key="8">
    <source>
        <dbReference type="EMBL" id="MDR6942964.1"/>
    </source>
</evidence>
<dbReference type="Pfam" id="PF07980">
    <property type="entry name" value="SusD_RagB"/>
    <property type="match status" value="1"/>
</dbReference>
<dbReference type="RefSeq" id="WP_310096544.1">
    <property type="nucleotide sequence ID" value="NZ_JAVDUU010000003.1"/>
</dbReference>
<evidence type="ECO:0000256" key="2">
    <source>
        <dbReference type="ARBA" id="ARBA00006275"/>
    </source>
</evidence>
<dbReference type="CDD" id="cd08977">
    <property type="entry name" value="SusD"/>
    <property type="match status" value="1"/>
</dbReference>
<evidence type="ECO:0000259" key="7">
    <source>
        <dbReference type="Pfam" id="PF14322"/>
    </source>
</evidence>
<reference evidence="8 9" key="1">
    <citation type="submission" date="2023-07" db="EMBL/GenBank/DDBJ databases">
        <title>Sorghum-associated microbial communities from plants grown in Nebraska, USA.</title>
        <authorList>
            <person name="Schachtman D."/>
        </authorList>
    </citation>
    <scope>NUCLEOTIDE SEQUENCE [LARGE SCALE GENOMIC DNA]</scope>
    <source>
        <strain evidence="8 9">3262</strain>
    </source>
</reference>
<comment type="similarity">
    <text evidence="2">Belongs to the SusD family.</text>
</comment>
<dbReference type="EMBL" id="JAVDUU010000003">
    <property type="protein sequence ID" value="MDR6942964.1"/>
    <property type="molecule type" value="Genomic_DNA"/>
</dbReference>
<dbReference type="Gene3D" id="1.25.40.390">
    <property type="match status" value="1"/>
</dbReference>
<gene>
    <name evidence="8" type="ORF">J2W55_002817</name>
</gene>
<proteinExistence type="inferred from homology"/>